<dbReference type="Proteomes" id="UP000054937">
    <property type="component" value="Unassembled WGS sequence"/>
</dbReference>
<comment type="similarity">
    <text evidence="8">Belongs to the Dus family. Dus1 subfamily.</text>
</comment>
<evidence type="ECO:0000256" key="12">
    <source>
        <dbReference type="ARBA" id="ARBA00049467"/>
    </source>
</evidence>
<evidence type="ECO:0000256" key="5">
    <source>
        <dbReference type="ARBA" id="ARBA00022857"/>
    </source>
</evidence>
<evidence type="ECO:0000313" key="17">
    <source>
        <dbReference type="EMBL" id="KRX03210.1"/>
    </source>
</evidence>
<comment type="catalytic activity">
    <reaction evidence="11">
        <text>5,6-dihydrouridine(16) in tRNA + NAD(+) = uridine(16) in tRNA + NADH + H(+)</text>
        <dbReference type="Rhea" id="RHEA:53380"/>
        <dbReference type="Rhea" id="RHEA-COMP:13543"/>
        <dbReference type="Rhea" id="RHEA-COMP:13544"/>
        <dbReference type="ChEBI" id="CHEBI:15378"/>
        <dbReference type="ChEBI" id="CHEBI:57540"/>
        <dbReference type="ChEBI" id="CHEBI:57945"/>
        <dbReference type="ChEBI" id="CHEBI:65315"/>
        <dbReference type="ChEBI" id="CHEBI:74443"/>
        <dbReference type="EC" id="1.3.1.88"/>
    </reaction>
    <physiologicalReaction direction="right-to-left" evidence="11">
        <dbReference type="Rhea" id="RHEA:53382"/>
    </physiologicalReaction>
</comment>
<dbReference type="CDD" id="cd02801">
    <property type="entry name" value="DUS_like_FMN"/>
    <property type="match status" value="1"/>
</dbReference>
<evidence type="ECO:0000256" key="10">
    <source>
        <dbReference type="ARBA" id="ARBA00047652"/>
    </source>
</evidence>
<dbReference type="GO" id="GO:0102262">
    <property type="term" value="F:tRNA-dihydrouridine16 synthase activity"/>
    <property type="evidence" value="ECO:0007669"/>
    <property type="project" value="RHEA"/>
</dbReference>
<evidence type="ECO:0000256" key="6">
    <source>
        <dbReference type="ARBA" id="ARBA00023002"/>
    </source>
</evidence>
<evidence type="ECO:0000259" key="16">
    <source>
        <dbReference type="Pfam" id="PF01207"/>
    </source>
</evidence>
<dbReference type="GO" id="GO:0102263">
    <property type="term" value="F:tRNA-dihydrouridine17 synthase activity"/>
    <property type="evidence" value="ECO:0007669"/>
    <property type="project" value="RHEA"/>
</dbReference>
<dbReference type="InterPro" id="IPR035587">
    <property type="entry name" value="DUS-like_FMN-bd"/>
</dbReference>
<feature type="binding site" evidence="15">
    <location>
        <position position="198"/>
    </location>
    <ligand>
        <name>FMN</name>
        <dbReference type="ChEBI" id="CHEBI:58210"/>
    </ligand>
</feature>
<dbReference type="PIRSF" id="PIRSF006621">
    <property type="entry name" value="Dus"/>
    <property type="match status" value="1"/>
</dbReference>
<evidence type="ECO:0000256" key="7">
    <source>
        <dbReference type="ARBA" id="ARBA00023027"/>
    </source>
</evidence>
<feature type="binding site" evidence="15">
    <location>
        <position position="170"/>
    </location>
    <ligand>
        <name>FMN</name>
        <dbReference type="ChEBI" id="CHEBI:58210"/>
    </ligand>
</feature>
<dbReference type="SUPFAM" id="SSF51395">
    <property type="entry name" value="FMN-linked oxidoreductases"/>
    <property type="match status" value="1"/>
</dbReference>
<evidence type="ECO:0000256" key="13">
    <source>
        <dbReference type="PIRNR" id="PIRNR006621"/>
    </source>
</evidence>
<feature type="binding site" evidence="15">
    <location>
        <begin position="33"/>
        <end position="35"/>
    </location>
    <ligand>
        <name>FMN</name>
        <dbReference type="ChEBI" id="CHEBI:58210"/>
    </ligand>
</feature>
<dbReference type="EC" id="1.3.1.-" evidence="13"/>
<proteinExistence type="inferred from homology"/>
<gene>
    <name evidence="17" type="ORF">PPERSA_07038</name>
</gene>
<keyword evidence="3 13" id="KW-0288">FMN</keyword>
<dbReference type="InterPro" id="IPR018517">
    <property type="entry name" value="tRNA_hU_synthase_CS"/>
</dbReference>
<dbReference type="InParanoid" id="A0A0V0QM12"/>
<evidence type="ECO:0000256" key="9">
    <source>
        <dbReference type="ARBA" id="ARBA00047287"/>
    </source>
</evidence>
<dbReference type="InterPro" id="IPR001269">
    <property type="entry name" value="DUS_fam"/>
</dbReference>
<evidence type="ECO:0000256" key="15">
    <source>
        <dbReference type="PIRSR" id="PIRSR006621-2"/>
    </source>
</evidence>
<reference evidence="17 18" key="1">
    <citation type="journal article" date="2015" name="Sci. Rep.">
        <title>Genome of the facultative scuticociliatosis pathogen Pseudocohnilembus persalinus provides insight into its virulence through horizontal gene transfer.</title>
        <authorList>
            <person name="Xiong J."/>
            <person name="Wang G."/>
            <person name="Cheng J."/>
            <person name="Tian M."/>
            <person name="Pan X."/>
            <person name="Warren A."/>
            <person name="Jiang C."/>
            <person name="Yuan D."/>
            <person name="Miao W."/>
        </authorList>
    </citation>
    <scope>NUCLEOTIDE SEQUENCE [LARGE SCALE GENOMIC DNA]</scope>
    <source>
        <strain evidence="17">36N120E</strain>
    </source>
</reference>
<dbReference type="Pfam" id="PF01207">
    <property type="entry name" value="Dus"/>
    <property type="match status" value="1"/>
</dbReference>
<comment type="function">
    <text evidence="13">Catalyzes the synthesis of dihydrouridine, a modified base found in the D-loop of most tRNAs.</text>
</comment>
<feature type="binding site" evidence="15">
    <location>
        <begin position="231"/>
        <end position="233"/>
    </location>
    <ligand>
        <name>FMN</name>
        <dbReference type="ChEBI" id="CHEBI:58210"/>
    </ligand>
</feature>
<keyword evidence="5" id="KW-0521">NADP</keyword>
<comment type="cofactor">
    <cofactor evidence="1 13 15">
        <name>FMN</name>
        <dbReference type="ChEBI" id="CHEBI:58210"/>
    </cofactor>
</comment>
<comment type="catalytic activity">
    <reaction evidence="9">
        <text>5,6-dihydrouridine(17) in tRNA + NAD(+) = uridine(17) in tRNA + NADH + H(+)</text>
        <dbReference type="Rhea" id="RHEA:53372"/>
        <dbReference type="Rhea" id="RHEA-COMP:13541"/>
        <dbReference type="Rhea" id="RHEA-COMP:13542"/>
        <dbReference type="ChEBI" id="CHEBI:15378"/>
        <dbReference type="ChEBI" id="CHEBI:57540"/>
        <dbReference type="ChEBI" id="CHEBI:57945"/>
        <dbReference type="ChEBI" id="CHEBI:65315"/>
        <dbReference type="ChEBI" id="CHEBI:74443"/>
        <dbReference type="EC" id="1.3.1.88"/>
    </reaction>
    <physiologicalReaction direction="right-to-left" evidence="9">
        <dbReference type="Rhea" id="RHEA:53374"/>
    </physiologicalReaction>
</comment>
<dbReference type="AlphaFoldDB" id="A0A0V0QM12"/>
<sequence length="363" mass="42072">MQKNEPLNNQINNINQAYKNWEKLGSPKYVCAPMVGQSELPFRLLVKKYGCQLGFTPMIKCDTLLKGLKQIKKPSKKQKFIDKFFQTCPEERPIIAQLAGNNGEEILETALLIQEKIDGIDLNFGCPQQVARKHGYGAYLLEFPEIIEKILLKLQKAAQNNQLIVPYSCKMRILNNEKKTLQLAKMMENLGATFLTVHGRTIEEKHGLQKENNLEIIKQIKQSSKIPIIANGGIYTYEDVQQCLKITQCDAVMSAEGLLENPALFQENKQKNEPVNLHQIALEYLDICEIFPPTILDNIRVHLQKFFFQTLKNNLELNKLLYKVENIQQFKQVVKQIIENSPYKEEPIKERGWYFRHRQQQKI</sequence>
<accession>A0A0V0QM12</accession>
<keyword evidence="2 13" id="KW-0285">Flavoprotein</keyword>
<evidence type="ECO:0000256" key="11">
    <source>
        <dbReference type="ARBA" id="ARBA00048934"/>
    </source>
</evidence>
<keyword evidence="6 13" id="KW-0560">Oxidoreductase</keyword>
<comment type="similarity">
    <text evidence="13">Belongs to the dus family.</text>
</comment>
<evidence type="ECO:0000313" key="18">
    <source>
        <dbReference type="Proteomes" id="UP000054937"/>
    </source>
</evidence>
<dbReference type="Gene3D" id="3.20.20.70">
    <property type="entry name" value="Aldolase class I"/>
    <property type="match status" value="1"/>
</dbReference>
<evidence type="ECO:0000256" key="4">
    <source>
        <dbReference type="ARBA" id="ARBA00022694"/>
    </source>
</evidence>
<protein>
    <recommendedName>
        <fullName evidence="13">tRNA-dihydrouridine synthase</fullName>
        <ecNumber evidence="13">1.3.1.-</ecNumber>
    </recommendedName>
</protein>
<evidence type="ECO:0000256" key="2">
    <source>
        <dbReference type="ARBA" id="ARBA00022630"/>
    </source>
</evidence>
<evidence type="ECO:0000256" key="8">
    <source>
        <dbReference type="ARBA" id="ARBA00038313"/>
    </source>
</evidence>
<comment type="catalytic activity">
    <reaction evidence="12">
        <text>5,6-dihydrouridine(17) in tRNA + NADP(+) = uridine(17) in tRNA + NADPH + H(+)</text>
        <dbReference type="Rhea" id="RHEA:53368"/>
        <dbReference type="Rhea" id="RHEA-COMP:13541"/>
        <dbReference type="Rhea" id="RHEA-COMP:13542"/>
        <dbReference type="ChEBI" id="CHEBI:15378"/>
        <dbReference type="ChEBI" id="CHEBI:57783"/>
        <dbReference type="ChEBI" id="CHEBI:58349"/>
        <dbReference type="ChEBI" id="CHEBI:65315"/>
        <dbReference type="ChEBI" id="CHEBI:74443"/>
        <dbReference type="EC" id="1.3.1.88"/>
    </reaction>
    <physiologicalReaction direction="right-to-left" evidence="12">
        <dbReference type="Rhea" id="RHEA:53370"/>
    </physiologicalReaction>
</comment>
<keyword evidence="4 13" id="KW-0819">tRNA processing</keyword>
<dbReference type="OMA" id="QRPHHDI"/>
<comment type="catalytic activity">
    <reaction evidence="10">
        <text>5,6-dihydrouridine(16) in tRNA + NADP(+) = uridine(16) in tRNA + NADPH + H(+)</text>
        <dbReference type="Rhea" id="RHEA:53376"/>
        <dbReference type="Rhea" id="RHEA-COMP:13543"/>
        <dbReference type="Rhea" id="RHEA-COMP:13544"/>
        <dbReference type="ChEBI" id="CHEBI:15378"/>
        <dbReference type="ChEBI" id="CHEBI:57783"/>
        <dbReference type="ChEBI" id="CHEBI:58349"/>
        <dbReference type="ChEBI" id="CHEBI:65315"/>
        <dbReference type="ChEBI" id="CHEBI:74443"/>
        <dbReference type="EC" id="1.3.1.88"/>
    </reaction>
    <physiologicalReaction direction="right-to-left" evidence="10">
        <dbReference type="Rhea" id="RHEA:53378"/>
    </physiologicalReaction>
</comment>
<dbReference type="OrthoDB" id="272303at2759"/>
<comment type="caution">
    <text evidence="17">The sequence shown here is derived from an EMBL/GenBank/DDBJ whole genome shotgun (WGS) entry which is preliminary data.</text>
</comment>
<evidence type="ECO:0000256" key="3">
    <source>
        <dbReference type="ARBA" id="ARBA00022643"/>
    </source>
</evidence>
<feature type="binding site" evidence="15">
    <location>
        <position position="97"/>
    </location>
    <ligand>
        <name>FMN</name>
        <dbReference type="ChEBI" id="CHEBI:58210"/>
    </ligand>
</feature>
<feature type="domain" description="DUS-like FMN-binding" evidence="16">
    <location>
        <begin position="31"/>
        <end position="336"/>
    </location>
</feature>
<keyword evidence="7" id="KW-0520">NAD</keyword>
<dbReference type="GO" id="GO:0050660">
    <property type="term" value="F:flavin adenine dinucleotide binding"/>
    <property type="evidence" value="ECO:0007669"/>
    <property type="project" value="InterPro"/>
</dbReference>
<name>A0A0V0QM12_PSEPJ</name>
<dbReference type="PROSITE" id="PS01136">
    <property type="entry name" value="UPF0034"/>
    <property type="match status" value="1"/>
</dbReference>
<evidence type="ECO:0000256" key="14">
    <source>
        <dbReference type="PIRSR" id="PIRSR006621-1"/>
    </source>
</evidence>
<keyword evidence="18" id="KW-1185">Reference proteome</keyword>
<dbReference type="InterPro" id="IPR013785">
    <property type="entry name" value="Aldolase_TIM"/>
</dbReference>
<dbReference type="PANTHER" id="PTHR11082">
    <property type="entry name" value="TRNA-DIHYDROURIDINE SYNTHASE"/>
    <property type="match status" value="1"/>
</dbReference>
<organism evidence="17 18">
    <name type="scientific">Pseudocohnilembus persalinus</name>
    <name type="common">Ciliate</name>
    <dbReference type="NCBI Taxonomy" id="266149"/>
    <lineage>
        <taxon>Eukaryota</taxon>
        <taxon>Sar</taxon>
        <taxon>Alveolata</taxon>
        <taxon>Ciliophora</taxon>
        <taxon>Intramacronucleata</taxon>
        <taxon>Oligohymenophorea</taxon>
        <taxon>Scuticociliatia</taxon>
        <taxon>Philasterida</taxon>
        <taxon>Pseudocohnilembidae</taxon>
        <taxon>Pseudocohnilembus</taxon>
    </lineage>
</organism>
<dbReference type="PANTHER" id="PTHR11082:SF5">
    <property type="entry name" value="TRNA-DIHYDROURIDINE(16_17) SYNTHASE [NAD(P)(+)]-LIKE"/>
    <property type="match status" value="1"/>
</dbReference>
<evidence type="ECO:0000256" key="1">
    <source>
        <dbReference type="ARBA" id="ARBA00001917"/>
    </source>
</evidence>
<dbReference type="EMBL" id="LDAU01000142">
    <property type="protein sequence ID" value="KRX03210.1"/>
    <property type="molecule type" value="Genomic_DNA"/>
</dbReference>
<keyword evidence="15" id="KW-0547">Nucleotide-binding</keyword>
<feature type="active site" description="Proton donor" evidence="14">
    <location>
        <position position="126"/>
    </location>
</feature>